<dbReference type="OrthoDB" id="341486at2759"/>
<feature type="compositionally biased region" description="Low complexity" evidence="1">
    <location>
        <begin position="442"/>
        <end position="457"/>
    </location>
</feature>
<feature type="compositionally biased region" description="Polar residues" evidence="1">
    <location>
        <begin position="820"/>
        <end position="830"/>
    </location>
</feature>
<feature type="transmembrane region" description="Helical" evidence="2">
    <location>
        <begin position="12"/>
        <end position="31"/>
    </location>
</feature>
<feature type="domain" description="MIOS-like alpha-solenoid" evidence="4">
    <location>
        <begin position="1024"/>
        <end position="1159"/>
    </location>
</feature>
<dbReference type="SMART" id="SM00320">
    <property type="entry name" value="WD40"/>
    <property type="match status" value="4"/>
</dbReference>
<dbReference type="SUPFAM" id="SSF50978">
    <property type="entry name" value="WD40 repeat-like"/>
    <property type="match status" value="1"/>
</dbReference>
<dbReference type="InterPro" id="IPR037593">
    <property type="entry name" value="MIOS/Sea4"/>
</dbReference>
<dbReference type="InterPro" id="IPR015943">
    <property type="entry name" value="WD40/YVTN_repeat-like_dom_sf"/>
</dbReference>
<feature type="region of interest" description="Disordered" evidence="1">
    <location>
        <begin position="428"/>
        <end position="473"/>
    </location>
</feature>
<feature type="region of interest" description="Disordered" evidence="1">
    <location>
        <begin position="766"/>
        <end position="863"/>
    </location>
</feature>
<reference evidence="5 6" key="1">
    <citation type="submission" date="2019-02" db="EMBL/GenBank/DDBJ databases">
        <title>Genome sequencing of the rare red list fungi Bondarzewia mesenterica.</title>
        <authorList>
            <person name="Buettner E."/>
            <person name="Kellner H."/>
        </authorList>
    </citation>
    <scope>NUCLEOTIDE SEQUENCE [LARGE SCALE GENOMIC DNA]</scope>
    <source>
        <strain evidence="5 6">DSM 108281</strain>
    </source>
</reference>
<gene>
    <name evidence="5" type="ORF">EW146_g3338</name>
</gene>
<keyword evidence="2" id="KW-1133">Transmembrane helix</keyword>
<feature type="transmembrane region" description="Helical" evidence="2">
    <location>
        <begin position="158"/>
        <end position="176"/>
    </location>
</feature>
<dbReference type="InterPro" id="IPR001680">
    <property type="entry name" value="WD40_rpt"/>
</dbReference>
<dbReference type="Pfam" id="PF20151">
    <property type="entry name" value="DUF6533"/>
    <property type="match status" value="1"/>
</dbReference>
<feature type="region of interest" description="Disordered" evidence="1">
    <location>
        <begin position="624"/>
        <end position="646"/>
    </location>
</feature>
<feature type="compositionally biased region" description="Basic residues" evidence="1">
    <location>
        <begin position="980"/>
        <end position="991"/>
    </location>
</feature>
<feature type="compositionally biased region" description="Low complexity" evidence="1">
    <location>
        <begin position="789"/>
        <end position="799"/>
    </location>
</feature>
<proteinExistence type="predicted"/>
<protein>
    <submittedName>
        <fullName evidence="5">Uncharacterized protein</fullName>
    </submittedName>
</protein>
<organism evidence="5 6">
    <name type="scientific">Bondarzewia mesenterica</name>
    <dbReference type="NCBI Taxonomy" id="1095465"/>
    <lineage>
        <taxon>Eukaryota</taxon>
        <taxon>Fungi</taxon>
        <taxon>Dikarya</taxon>
        <taxon>Basidiomycota</taxon>
        <taxon>Agaricomycotina</taxon>
        <taxon>Agaricomycetes</taxon>
        <taxon>Russulales</taxon>
        <taxon>Bondarzewiaceae</taxon>
        <taxon>Bondarzewia</taxon>
    </lineage>
</organism>
<keyword evidence="2" id="KW-0812">Transmembrane</keyword>
<evidence type="ECO:0000256" key="2">
    <source>
        <dbReference type="SAM" id="Phobius"/>
    </source>
</evidence>
<dbReference type="InterPro" id="IPR036322">
    <property type="entry name" value="WD40_repeat_dom_sf"/>
</dbReference>
<accession>A0A4S4M3S7</accession>
<sequence>MLMATIRAVEAHYFQSSIQWSSIALLYYDYALTLPTEMKYIWGPGFFKISTLLYIFCRYALVANVIYLLAIMGKLGNKYVTRSFFLFTNYGWDRHVQELRCRICDENVCRLWAQSYHPLQPDSLGTRLLECLTSALTITRSVQALRASGQSKTQKQTFYYLILEQGLLYFFLTLHVHQLANGNFLERLLNAYLVTLSGLLTARFLLHIRAWDGQQSVISTLGDAPQLGTVSTFQAVSRAFSLAVDEFGDDPVAREVVQTEDAPPSVMDEEIVPGEGSCNCIYNLKKRLVWHPRGENRFIVGGGSQITLYEWSPGEPAIRHITSQQDLQLMKCFAWSPDPSFDNLLAVGLSTGRVDLIRLESTRYGRDHVLGRGTHVSLPPKSSRACTALAFCPAAPNYLAVGLDKVRGDSSLVIWDVHTATAALAVPTPSASTPIIPPSPSPSRSTTPHRTTPTSSTMRPYLPIPQADLGPRTDPRILQAHAQTESVNTVAWLPHSTHLLAAGLSHRWLRLFDLRSPVPAAAHAAGRVHALAPDPHNAHRLAAAGDGVVTVWDARKLHTPLLTFTARDAQADGARGASSVVADLEFSNFRNGLLATLERDASHVRFWDILKSEAVDVSPVASDRVKTKDLPAQAQGGKTGKLSWTNPTSMLPWSGSAGNNSQNEPQLSIPYNLILADTRRTKRFSRPLASFALMPSTRPHPLASSLMVVTKDGDLECTSVHDIPLHAPWSSRGELAIAAGTSYRVFSGVHAGDPPPEPWALAIASGDRHRRAPTFGRGDEDGFPALGTPSSRRSPRSSSAHAQAEKLKPSQATDRMLNPSFHSLSTSSHVNVDLPAEHPLPPLAGSKRKDASKARSSSKGRRWAVDRVKVTVEEDVSMLMRRRVVNGYGLINPGNNATLLRDEDEDTKPLLGMWEWFNHARQLLGGPSSRFNGYDFSNQGLLGIWEGFSRTSLNAAVQPSPRLRDNTLDLPPQPDQGKVSRSRSRRGKHRPDVHSAFSEAVLVLCAYHGLDILERDAWKPAVVTNKIEQRRFALHLCGLSLKEDDMMESINKWEKEGNHSRAACWLVFIGKHNLAVDLLMRSKDESHYMMSGTLAALAPMGSTNTESPEFRAHCEHLILRLGDPYFRAMLTYLALDDWAEVLEEEVLPLRERLAIALQFLDDDALSAYLHRVAERAVGRGDVEGLVVTGLTSTGIDVLQSYVDHTGDVQTAALLGTYVHPHRVRDTRIERWLDTYHDLLDGWRLFHHRCQFDIERGEMLRELVQIGEIERQDLVPRQILMRCNYCNKVISAPPASGGNSRSPPAPLFDLFDAPEHYAGQRAGRPAGASQCDITRHVDMAGMQDTFLNGFMARQEDDRMAHVLLQIVIVGARTNFRTGMGTSCQRIMP</sequence>
<evidence type="ECO:0000259" key="4">
    <source>
        <dbReference type="Pfam" id="PF21719"/>
    </source>
</evidence>
<feature type="region of interest" description="Disordered" evidence="1">
    <location>
        <begin position="959"/>
        <end position="992"/>
    </location>
</feature>
<dbReference type="Gene3D" id="2.130.10.10">
    <property type="entry name" value="YVTN repeat-like/Quinoprotein amine dehydrogenase"/>
    <property type="match status" value="2"/>
</dbReference>
<evidence type="ECO:0000256" key="1">
    <source>
        <dbReference type="SAM" id="MobiDB-lite"/>
    </source>
</evidence>
<evidence type="ECO:0000313" key="6">
    <source>
        <dbReference type="Proteomes" id="UP000310158"/>
    </source>
</evidence>
<dbReference type="Pfam" id="PF21720">
    <property type="entry name" value="MIOS_WD40"/>
    <property type="match status" value="2"/>
</dbReference>
<dbReference type="InterPro" id="IPR049092">
    <property type="entry name" value="MIOS_a-sol"/>
</dbReference>
<dbReference type="PANTHER" id="PTHR16453">
    <property type="entry name" value="WD40 DOMAIN-CONTAINING PROTEIN MIO FAMILY MEMBER"/>
    <property type="match status" value="1"/>
</dbReference>
<keyword evidence="2" id="KW-0472">Membrane</keyword>
<evidence type="ECO:0000259" key="3">
    <source>
        <dbReference type="Pfam" id="PF20151"/>
    </source>
</evidence>
<dbReference type="GO" id="GO:0005737">
    <property type="term" value="C:cytoplasm"/>
    <property type="evidence" value="ECO:0007669"/>
    <property type="project" value="TreeGrafter"/>
</dbReference>
<dbReference type="EMBL" id="SGPL01000109">
    <property type="protein sequence ID" value="THH17490.1"/>
    <property type="molecule type" value="Genomic_DNA"/>
</dbReference>
<keyword evidence="6" id="KW-1185">Reference proteome</keyword>
<dbReference type="Pfam" id="PF21719">
    <property type="entry name" value="MIOS_a-sol"/>
    <property type="match status" value="1"/>
</dbReference>
<dbReference type="Proteomes" id="UP000310158">
    <property type="component" value="Unassembled WGS sequence"/>
</dbReference>
<comment type="caution">
    <text evidence="5">The sequence shown here is derived from an EMBL/GenBank/DDBJ whole genome shotgun (WGS) entry which is preliminary data.</text>
</comment>
<name>A0A4S4M3S7_9AGAM</name>
<dbReference type="InterPro" id="IPR045340">
    <property type="entry name" value="DUF6533"/>
</dbReference>
<evidence type="ECO:0000313" key="5">
    <source>
        <dbReference type="EMBL" id="THH17490.1"/>
    </source>
</evidence>
<dbReference type="PANTHER" id="PTHR16453:SF9">
    <property type="entry name" value="GATOR COMPLEX PROTEIN MIOS"/>
    <property type="match status" value="1"/>
</dbReference>
<feature type="transmembrane region" description="Helical" evidence="2">
    <location>
        <begin position="51"/>
        <end position="72"/>
    </location>
</feature>
<feature type="domain" description="DUF6533" evidence="3">
    <location>
        <begin position="21"/>
        <end position="60"/>
    </location>
</feature>
<dbReference type="GO" id="GO:1904263">
    <property type="term" value="P:positive regulation of TORC1 signaling"/>
    <property type="evidence" value="ECO:0007669"/>
    <property type="project" value="TreeGrafter"/>
</dbReference>